<dbReference type="AlphaFoldDB" id="A0A2H3DAB5"/>
<proteinExistence type="predicted"/>
<gene>
    <name evidence="1" type="ORF">ARMGADRAFT_1013421</name>
</gene>
<dbReference type="STRING" id="47427.A0A2H3DAB5"/>
<dbReference type="OrthoDB" id="2019666at2759"/>
<reference evidence="2" key="1">
    <citation type="journal article" date="2017" name="Nat. Ecol. Evol.">
        <title>Genome expansion and lineage-specific genetic innovations in the forest pathogenic fungi Armillaria.</title>
        <authorList>
            <person name="Sipos G."/>
            <person name="Prasanna A.N."/>
            <person name="Walter M.C."/>
            <person name="O'Connor E."/>
            <person name="Balint B."/>
            <person name="Krizsan K."/>
            <person name="Kiss B."/>
            <person name="Hess J."/>
            <person name="Varga T."/>
            <person name="Slot J."/>
            <person name="Riley R."/>
            <person name="Boka B."/>
            <person name="Rigling D."/>
            <person name="Barry K."/>
            <person name="Lee J."/>
            <person name="Mihaltcheva S."/>
            <person name="LaButti K."/>
            <person name="Lipzen A."/>
            <person name="Waldron R."/>
            <person name="Moloney N.M."/>
            <person name="Sperisen C."/>
            <person name="Kredics L."/>
            <person name="Vagvoelgyi C."/>
            <person name="Patrignani A."/>
            <person name="Fitzpatrick D."/>
            <person name="Nagy I."/>
            <person name="Doyle S."/>
            <person name="Anderson J.B."/>
            <person name="Grigoriev I.V."/>
            <person name="Gueldener U."/>
            <person name="Muensterkoetter M."/>
            <person name="Nagy L.G."/>
        </authorList>
    </citation>
    <scope>NUCLEOTIDE SEQUENCE [LARGE SCALE GENOMIC DNA]</scope>
    <source>
        <strain evidence="2">Ar21-2</strain>
    </source>
</reference>
<sequence length="93" mass="10557">MFLRQWSYGDGIVDPLFFYCTDRHWVNNIDLDFIRHNAPGLLSATTVDYLKNTQLRGLLFEEQTVAGTMSSIDTKFYVDRGELLAALAAHIAS</sequence>
<name>A0A2H3DAB5_ARMGA</name>
<keyword evidence="2" id="KW-1185">Reference proteome</keyword>
<dbReference type="Proteomes" id="UP000217790">
    <property type="component" value="Unassembled WGS sequence"/>
</dbReference>
<organism evidence="1 2">
    <name type="scientific">Armillaria gallica</name>
    <name type="common">Bulbous honey fungus</name>
    <name type="synonym">Armillaria bulbosa</name>
    <dbReference type="NCBI Taxonomy" id="47427"/>
    <lineage>
        <taxon>Eukaryota</taxon>
        <taxon>Fungi</taxon>
        <taxon>Dikarya</taxon>
        <taxon>Basidiomycota</taxon>
        <taxon>Agaricomycotina</taxon>
        <taxon>Agaricomycetes</taxon>
        <taxon>Agaricomycetidae</taxon>
        <taxon>Agaricales</taxon>
        <taxon>Marasmiineae</taxon>
        <taxon>Physalacriaceae</taxon>
        <taxon>Armillaria</taxon>
    </lineage>
</organism>
<dbReference type="InParanoid" id="A0A2H3DAB5"/>
<feature type="non-terminal residue" evidence="1">
    <location>
        <position position="93"/>
    </location>
</feature>
<accession>A0A2H3DAB5</accession>
<evidence type="ECO:0000313" key="2">
    <source>
        <dbReference type="Proteomes" id="UP000217790"/>
    </source>
</evidence>
<protein>
    <submittedName>
        <fullName evidence="1">Uncharacterized protein</fullName>
    </submittedName>
</protein>
<evidence type="ECO:0000313" key="1">
    <source>
        <dbReference type="EMBL" id="PBK92195.1"/>
    </source>
</evidence>
<dbReference type="EMBL" id="KZ293659">
    <property type="protein sequence ID" value="PBK92195.1"/>
    <property type="molecule type" value="Genomic_DNA"/>
</dbReference>